<sequence length="222" mass="23969">MAAHSGSSSSVPSLPPPCPKSPPEYPDLYGKRRELAKVQVLEREISFLEEELKTVDRFHPASRSCKEVADFVVAKSDPLIPVFRGRLESLHFLSCKQKSEESKVMSLLEVAMNYHAAVTVVTAVYVVAVRVLAVQYPSAGVGRVQNRAHDHGAVEKFRAAEIVVAFSGFHLAWIALVVANGNALVLNVQKCPFIAAVKVTAFTAAVKGTVAPVTHALYSSSS</sequence>
<dbReference type="Proteomes" id="UP000829398">
    <property type="component" value="Chromosome 1"/>
</dbReference>
<gene>
    <name evidence="1" type="ORF">KPL71_002195</name>
</gene>
<name>A0ACB8P407_CITSI</name>
<evidence type="ECO:0000313" key="1">
    <source>
        <dbReference type="EMBL" id="KAH9804658.1"/>
    </source>
</evidence>
<proteinExistence type="predicted"/>
<evidence type="ECO:0000313" key="2">
    <source>
        <dbReference type="Proteomes" id="UP000829398"/>
    </source>
</evidence>
<accession>A0ACB8P407</accession>
<reference evidence="2" key="1">
    <citation type="journal article" date="2023" name="Hortic. Res.">
        <title>A chromosome-level phased genome enabling allele-level studies in sweet orange: a case study on citrus Huanglongbing tolerance.</title>
        <authorList>
            <person name="Wu B."/>
            <person name="Yu Q."/>
            <person name="Deng Z."/>
            <person name="Duan Y."/>
            <person name="Luo F."/>
            <person name="Gmitter F. Jr."/>
        </authorList>
    </citation>
    <scope>NUCLEOTIDE SEQUENCE [LARGE SCALE GENOMIC DNA]</scope>
    <source>
        <strain evidence="2">cv. Valencia</strain>
    </source>
</reference>
<organism evidence="1 2">
    <name type="scientific">Citrus sinensis</name>
    <name type="common">Sweet orange</name>
    <name type="synonym">Citrus aurantium var. sinensis</name>
    <dbReference type="NCBI Taxonomy" id="2711"/>
    <lineage>
        <taxon>Eukaryota</taxon>
        <taxon>Viridiplantae</taxon>
        <taxon>Streptophyta</taxon>
        <taxon>Embryophyta</taxon>
        <taxon>Tracheophyta</taxon>
        <taxon>Spermatophyta</taxon>
        <taxon>Magnoliopsida</taxon>
        <taxon>eudicotyledons</taxon>
        <taxon>Gunneridae</taxon>
        <taxon>Pentapetalae</taxon>
        <taxon>rosids</taxon>
        <taxon>malvids</taxon>
        <taxon>Sapindales</taxon>
        <taxon>Rutaceae</taxon>
        <taxon>Aurantioideae</taxon>
        <taxon>Citrus</taxon>
    </lineage>
</organism>
<dbReference type="EMBL" id="CM039170">
    <property type="protein sequence ID" value="KAH9804658.1"/>
    <property type="molecule type" value="Genomic_DNA"/>
</dbReference>
<keyword evidence="2" id="KW-1185">Reference proteome</keyword>
<protein>
    <submittedName>
        <fullName evidence="1">Guanine nucleotide-binding protein subunit gamma 3</fullName>
    </submittedName>
</protein>
<comment type="caution">
    <text evidence="1">The sequence shown here is derived from an EMBL/GenBank/DDBJ whole genome shotgun (WGS) entry which is preliminary data.</text>
</comment>